<keyword evidence="5 9" id="KW-0442">Lipid degradation</keyword>
<comment type="catalytic activity">
    <reaction evidence="8 10">
        <text>a 1-acyl-sn-glycero-3-phosphocholine + H2O = sn-glycerol 3-phosphocholine + a fatty acid + H(+)</text>
        <dbReference type="Rhea" id="RHEA:15177"/>
        <dbReference type="ChEBI" id="CHEBI:15377"/>
        <dbReference type="ChEBI" id="CHEBI:15378"/>
        <dbReference type="ChEBI" id="CHEBI:16870"/>
        <dbReference type="ChEBI" id="CHEBI:28868"/>
        <dbReference type="ChEBI" id="CHEBI:58168"/>
        <dbReference type="EC" id="3.1.1.5"/>
    </reaction>
</comment>
<accession>A0AA40FA30</accession>
<dbReference type="InterPro" id="IPR002642">
    <property type="entry name" value="LysoPLipase_cat_dom"/>
</dbReference>
<keyword evidence="6 9" id="KW-0443">Lipid metabolism</keyword>
<evidence type="ECO:0000256" key="2">
    <source>
        <dbReference type="ARBA" id="ARBA00013274"/>
    </source>
</evidence>
<evidence type="ECO:0000313" key="12">
    <source>
        <dbReference type="EMBL" id="KAK0753881.1"/>
    </source>
</evidence>
<dbReference type="SMART" id="SM00022">
    <property type="entry name" value="PLAc"/>
    <property type="match status" value="1"/>
</dbReference>
<protein>
    <recommendedName>
        <fullName evidence="2 10">Lysophospholipase</fullName>
        <ecNumber evidence="2 10">3.1.1.5</ecNumber>
    </recommendedName>
</protein>
<dbReference type="GO" id="GO:0004622">
    <property type="term" value="F:phosphatidylcholine lysophospholipase activity"/>
    <property type="evidence" value="ECO:0007669"/>
    <property type="project" value="UniProtKB-EC"/>
</dbReference>
<dbReference type="PANTHER" id="PTHR10728:SF33">
    <property type="entry name" value="LYSOPHOSPHOLIPASE 1-RELATED"/>
    <property type="match status" value="1"/>
</dbReference>
<dbReference type="SUPFAM" id="SSF52151">
    <property type="entry name" value="FabD/lysophospholipase-like"/>
    <property type="match status" value="1"/>
</dbReference>
<dbReference type="GO" id="GO:0005829">
    <property type="term" value="C:cytosol"/>
    <property type="evidence" value="ECO:0007669"/>
    <property type="project" value="TreeGrafter"/>
</dbReference>
<evidence type="ECO:0000256" key="10">
    <source>
        <dbReference type="RuleBase" id="RU362103"/>
    </source>
</evidence>
<reference evidence="12" key="1">
    <citation type="submission" date="2023-06" db="EMBL/GenBank/DDBJ databases">
        <title>Genome-scale phylogeny and comparative genomics of the fungal order Sordariales.</title>
        <authorList>
            <consortium name="Lawrence Berkeley National Laboratory"/>
            <person name="Hensen N."/>
            <person name="Bonometti L."/>
            <person name="Westerberg I."/>
            <person name="Brannstrom I.O."/>
            <person name="Guillou S."/>
            <person name="Cros-Aarteil S."/>
            <person name="Calhoun S."/>
            <person name="Haridas S."/>
            <person name="Kuo A."/>
            <person name="Mondo S."/>
            <person name="Pangilinan J."/>
            <person name="Riley R."/>
            <person name="LaButti K."/>
            <person name="Andreopoulos B."/>
            <person name="Lipzen A."/>
            <person name="Chen C."/>
            <person name="Yanf M."/>
            <person name="Daum C."/>
            <person name="Ng V."/>
            <person name="Clum A."/>
            <person name="Steindorff A."/>
            <person name="Ohm R."/>
            <person name="Martin F."/>
            <person name="Silar P."/>
            <person name="Natvig D."/>
            <person name="Lalanne C."/>
            <person name="Gautier V."/>
            <person name="Ament-velasquez S.L."/>
            <person name="Kruys A."/>
            <person name="Hutchinson M.I."/>
            <person name="Powell A.J."/>
            <person name="Barry K."/>
            <person name="Miller A.N."/>
            <person name="Grigoriev I.V."/>
            <person name="Debuchy R."/>
            <person name="Gladieux P."/>
            <person name="Thoren M.H."/>
            <person name="Johannesson H."/>
        </authorList>
    </citation>
    <scope>NUCLEOTIDE SEQUENCE</scope>
    <source>
        <strain evidence="12">SMH3187-1</strain>
    </source>
</reference>
<evidence type="ECO:0000313" key="13">
    <source>
        <dbReference type="Proteomes" id="UP001172155"/>
    </source>
</evidence>
<sequence>MHLTHLLLLSAPGLLLAADPALAPRALPNALSGGYAPTIIPCPADRPRVRDGSRISANETAWLPLRRRATVEPMIDFLTRAGLPGFDVAAYIRAAAPDGTTDFSALPNVAIAASGGGYRALMNGAGFVAAADSRTAGATGKGGIGGLLQSSTYLAGLSGGGWLVGSIMVNNFSTVEALRDGGPEKSIWEFDSSIFAGPRERGLRVLNTAGYWKDVVDQVDEKRDAGFEASLTDYWGRALAYQLIDAPNGGPAYTFSSIADTPAFQAGDVPFPILVADGRSPGEKLISLNATVYEFNPFELGTFDPTTYGFAPLKYLASNFSAGVIPPSGSCVTGFDSASFVMGTSSSLFNVFLLQNITGTTPSDSGIPKIAIDAVLGVLTDLDASSNDIAQYAPNPFLSWSPATNPSAGSPHLDLVDGGEDLQNLPLTPLLSPLRSVDVIFAVDSSADTPNNFPNATALRATYERSLSPIANGTLFPPVPSARTFVNLGLNARPVFFGCNPSALPAGPVPPLLVYVPNAPYSAWSNVSTFTSSYPAEQRDAIIRNGYEVATQGNGTIDAEWPACVACAVLSRSLERTGTPVPEVCGRCFERYCWKGETDEVDRGAQGQICVREHQNE</sequence>
<dbReference type="InterPro" id="IPR016035">
    <property type="entry name" value="Acyl_Trfase/lysoPLipase"/>
</dbReference>
<dbReference type="PROSITE" id="PS51210">
    <property type="entry name" value="PLA2C"/>
    <property type="match status" value="1"/>
</dbReference>
<dbReference type="FunFam" id="3.40.1090.10:FF:000010">
    <property type="entry name" value="Lysophospholipase"/>
    <property type="match status" value="1"/>
</dbReference>
<evidence type="ECO:0000256" key="4">
    <source>
        <dbReference type="ARBA" id="ARBA00022801"/>
    </source>
</evidence>
<dbReference type="GO" id="GO:0004623">
    <property type="term" value="F:phospholipase A2 activity"/>
    <property type="evidence" value="ECO:0007669"/>
    <property type="project" value="TreeGrafter"/>
</dbReference>
<keyword evidence="13" id="KW-1185">Reference proteome</keyword>
<gene>
    <name evidence="12" type="ORF">B0T18DRAFT_424357</name>
</gene>
<evidence type="ECO:0000256" key="9">
    <source>
        <dbReference type="PROSITE-ProRule" id="PRU00555"/>
    </source>
</evidence>
<dbReference type="AlphaFoldDB" id="A0AA40FA30"/>
<dbReference type="PANTHER" id="PTHR10728">
    <property type="entry name" value="CYTOSOLIC PHOSPHOLIPASE A2"/>
    <property type="match status" value="1"/>
</dbReference>
<evidence type="ECO:0000256" key="3">
    <source>
        <dbReference type="ARBA" id="ARBA00022729"/>
    </source>
</evidence>
<comment type="caution">
    <text evidence="12">The sequence shown here is derived from an EMBL/GenBank/DDBJ whole genome shotgun (WGS) entry which is preliminary data.</text>
</comment>
<evidence type="ECO:0000256" key="8">
    <source>
        <dbReference type="ARBA" id="ARBA00049531"/>
    </source>
</evidence>
<keyword evidence="7" id="KW-0325">Glycoprotein</keyword>
<dbReference type="Proteomes" id="UP001172155">
    <property type="component" value="Unassembled WGS sequence"/>
</dbReference>
<dbReference type="GO" id="GO:0005783">
    <property type="term" value="C:endoplasmic reticulum"/>
    <property type="evidence" value="ECO:0007669"/>
    <property type="project" value="TreeGrafter"/>
</dbReference>
<keyword evidence="4 9" id="KW-0378">Hydrolase</keyword>
<evidence type="ECO:0000256" key="1">
    <source>
        <dbReference type="ARBA" id="ARBA00008780"/>
    </source>
</evidence>
<dbReference type="EC" id="3.1.1.5" evidence="2 10"/>
<keyword evidence="3 10" id="KW-0732">Signal</keyword>
<feature type="chain" id="PRO_5041479982" description="Lysophospholipase" evidence="10">
    <location>
        <begin position="18"/>
        <end position="617"/>
    </location>
</feature>
<feature type="signal peptide" evidence="10">
    <location>
        <begin position="1"/>
        <end position="17"/>
    </location>
</feature>
<comment type="similarity">
    <text evidence="1 10">Belongs to the lysophospholipase family.</text>
</comment>
<feature type="domain" description="PLA2c" evidence="11">
    <location>
        <begin position="41"/>
        <end position="599"/>
    </location>
</feature>
<evidence type="ECO:0000256" key="6">
    <source>
        <dbReference type="ARBA" id="ARBA00023098"/>
    </source>
</evidence>
<dbReference type="GO" id="GO:0046475">
    <property type="term" value="P:glycerophospholipid catabolic process"/>
    <property type="evidence" value="ECO:0007669"/>
    <property type="project" value="TreeGrafter"/>
</dbReference>
<dbReference type="Pfam" id="PF01735">
    <property type="entry name" value="PLA2_B"/>
    <property type="match status" value="1"/>
</dbReference>
<name>A0AA40FA30_9PEZI</name>
<evidence type="ECO:0000256" key="7">
    <source>
        <dbReference type="ARBA" id="ARBA00023180"/>
    </source>
</evidence>
<proteinExistence type="inferred from homology"/>
<dbReference type="EMBL" id="JAUKUD010000001">
    <property type="protein sequence ID" value="KAK0753881.1"/>
    <property type="molecule type" value="Genomic_DNA"/>
</dbReference>
<evidence type="ECO:0000256" key="5">
    <source>
        <dbReference type="ARBA" id="ARBA00022963"/>
    </source>
</evidence>
<organism evidence="12 13">
    <name type="scientific">Schizothecium vesticola</name>
    <dbReference type="NCBI Taxonomy" id="314040"/>
    <lineage>
        <taxon>Eukaryota</taxon>
        <taxon>Fungi</taxon>
        <taxon>Dikarya</taxon>
        <taxon>Ascomycota</taxon>
        <taxon>Pezizomycotina</taxon>
        <taxon>Sordariomycetes</taxon>
        <taxon>Sordariomycetidae</taxon>
        <taxon>Sordariales</taxon>
        <taxon>Schizotheciaceae</taxon>
        <taxon>Schizothecium</taxon>
    </lineage>
</organism>
<dbReference type="Gene3D" id="3.40.1090.10">
    <property type="entry name" value="Cytosolic phospholipase A2 catalytic domain"/>
    <property type="match status" value="1"/>
</dbReference>
<evidence type="ECO:0000259" key="11">
    <source>
        <dbReference type="PROSITE" id="PS51210"/>
    </source>
</evidence>